<feature type="signal peptide" evidence="1">
    <location>
        <begin position="1"/>
        <end position="22"/>
    </location>
</feature>
<evidence type="ECO:0000313" key="3">
    <source>
        <dbReference type="Proteomes" id="UP000068210"/>
    </source>
</evidence>
<keyword evidence="1" id="KW-0732">Signal</keyword>
<feature type="chain" id="PRO_5002173401" description="Lipoprotein" evidence="1">
    <location>
        <begin position="23"/>
        <end position="223"/>
    </location>
</feature>
<keyword evidence="3" id="KW-1185">Reference proteome</keyword>
<protein>
    <recommendedName>
        <fullName evidence="4">Lipoprotein</fullName>
    </recommendedName>
</protein>
<dbReference type="RefSeq" id="WP_039803618.1">
    <property type="nucleotide sequence ID" value="NZ_CP010415.1"/>
</dbReference>
<dbReference type="KEGG" id="acx:Achr_17460"/>
<reference evidence="2 3" key="1">
    <citation type="journal article" date="2015" name="PLoS ONE">
        <title>Azotobacter Genomes: The Genome of Azotobacter chroococcum NCIMB 8003 (ATCC 4412).</title>
        <authorList>
            <person name="Robson R.L."/>
            <person name="Jones R."/>
            <person name="Robson R.M."/>
            <person name="Schwartz A."/>
            <person name="Richardson T.H."/>
        </authorList>
    </citation>
    <scope>NUCLEOTIDE SEQUENCE [LARGE SCALE GENOMIC DNA]</scope>
    <source>
        <strain evidence="2 3">NCIMB 8003</strain>
    </source>
</reference>
<accession>A0A0C4WSE9</accession>
<organism evidence="2 3">
    <name type="scientific">Azotobacter chroococcum NCIMB 8003</name>
    <dbReference type="NCBI Taxonomy" id="1328314"/>
    <lineage>
        <taxon>Bacteria</taxon>
        <taxon>Pseudomonadati</taxon>
        <taxon>Pseudomonadota</taxon>
        <taxon>Gammaproteobacteria</taxon>
        <taxon>Pseudomonadales</taxon>
        <taxon>Pseudomonadaceae</taxon>
        <taxon>Azotobacter</taxon>
    </lineage>
</organism>
<dbReference type="HOGENOM" id="CLU_1239282_0_0_6"/>
<name>A0A0C4WSE9_9GAMM</name>
<evidence type="ECO:0000313" key="2">
    <source>
        <dbReference type="EMBL" id="AJE21202.1"/>
    </source>
</evidence>
<dbReference type="Proteomes" id="UP000068210">
    <property type="component" value="Chromosome"/>
</dbReference>
<gene>
    <name evidence="2" type="ORF">Achr_17460</name>
</gene>
<evidence type="ECO:0000256" key="1">
    <source>
        <dbReference type="SAM" id="SignalP"/>
    </source>
</evidence>
<sequence>MRLARPLLYCLLPLFTASLSFAASKDASKVEQVRLQGELSVRDGELLLRPCDEQRRFVLVDTGELGLAEEVRGLQGGGSDPLFADLRGTLGSSDRPGVDGRFETSKIYRLELGGRSCQDPDFPRMLLRAAGHEPSWSVSVGTKGLLLQRPGQPPLALPYLEEQLPGGSLNLTSEADGQHLELWVAPQHCIDSMSGAIRHMSAELRLDGQVQRGCAYFGGGRDD</sequence>
<dbReference type="EMBL" id="CP010415">
    <property type="protein sequence ID" value="AJE21202.1"/>
    <property type="molecule type" value="Genomic_DNA"/>
</dbReference>
<evidence type="ECO:0008006" key="4">
    <source>
        <dbReference type="Google" id="ProtNLM"/>
    </source>
</evidence>
<proteinExistence type="predicted"/>
<dbReference type="AlphaFoldDB" id="A0A0C4WSE9"/>